<evidence type="ECO:0000313" key="1">
    <source>
        <dbReference type="EMBL" id="SFL86170.1"/>
    </source>
</evidence>
<name>A0A1I4L5B6_9FIRM</name>
<accession>A0A1I4L5B6</accession>
<evidence type="ECO:0000313" key="2">
    <source>
        <dbReference type="Proteomes" id="UP000199520"/>
    </source>
</evidence>
<dbReference type="EMBL" id="FOTS01000022">
    <property type="protein sequence ID" value="SFL86170.1"/>
    <property type="molecule type" value="Genomic_DNA"/>
</dbReference>
<sequence length="29" mass="3450">MQFIKKIGLWLWAELKRHGDLALKIGRID</sequence>
<protein>
    <submittedName>
        <fullName evidence="1">Uncharacterized protein</fullName>
    </submittedName>
</protein>
<organism evidence="1 2">
    <name type="scientific">Pelosinus propionicus DSM 13327</name>
    <dbReference type="NCBI Taxonomy" id="1123291"/>
    <lineage>
        <taxon>Bacteria</taxon>
        <taxon>Bacillati</taxon>
        <taxon>Bacillota</taxon>
        <taxon>Negativicutes</taxon>
        <taxon>Selenomonadales</taxon>
        <taxon>Sporomusaceae</taxon>
        <taxon>Pelosinus</taxon>
    </lineage>
</organism>
<dbReference type="AlphaFoldDB" id="A0A1I4L5B6"/>
<dbReference type="Proteomes" id="UP000199520">
    <property type="component" value="Unassembled WGS sequence"/>
</dbReference>
<gene>
    <name evidence="1" type="ORF">SAMN04490355_102246</name>
</gene>
<keyword evidence="2" id="KW-1185">Reference proteome</keyword>
<proteinExistence type="predicted"/>
<reference evidence="2" key="1">
    <citation type="submission" date="2016-10" db="EMBL/GenBank/DDBJ databases">
        <authorList>
            <person name="Varghese N."/>
            <person name="Submissions S."/>
        </authorList>
    </citation>
    <scope>NUCLEOTIDE SEQUENCE [LARGE SCALE GENOMIC DNA]</scope>
    <source>
        <strain evidence="2">DSM 13327</strain>
    </source>
</reference>